<protein>
    <recommendedName>
        <fullName evidence="4">ADP-ribose 1''-phosphate phosphatase</fullName>
        <ecNumber evidence="3">3.1.3.84</ecNumber>
    </recommendedName>
</protein>
<evidence type="ECO:0000256" key="3">
    <source>
        <dbReference type="ARBA" id="ARBA00012983"/>
    </source>
</evidence>
<reference evidence="9" key="1">
    <citation type="submission" date="2018-12" db="EMBL/GenBank/DDBJ databases">
        <authorList>
            <person name="Syme R.A."/>
            <person name="Farfan-Caceres L."/>
            <person name="Lichtenzveig J."/>
        </authorList>
    </citation>
    <scope>NUCLEOTIDE SEQUENCE</scope>
    <source>
        <strain evidence="9">Al4</strain>
    </source>
</reference>
<proteinExistence type="inferred from homology"/>
<dbReference type="PANTHER" id="PTHR12521">
    <property type="entry name" value="PROTEIN C6ORF130"/>
    <property type="match status" value="1"/>
</dbReference>
<keyword evidence="10" id="KW-1185">Reference proteome</keyword>
<feature type="region of interest" description="Disordered" evidence="7">
    <location>
        <begin position="1"/>
        <end position="20"/>
    </location>
</feature>
<evidence type="ECO:0000256" key="2">
    <source>
        <dbReference type="ARBA" id="ARBA00006575"/>
    </source>
</evidence>
<evidence type="ECO:0000256" key="7">
    <source>
        <dbReference type="SAM" id="MobiDB-lite"/>
    </source>
</evidence>
<dbReference type="EC" id="3.1.3.84" evidence="3"/>
<evidence type="ECO:0000313" key="10">
    <source>
        <dbReference type="Proteomes" id="UP000651452"/>
    </source>
</evidence>
<reference evidence="9" key="2">
    <citation type="submission" date="2020-09" db="EMBL/GenBank/DDBJ databases">
        <title>Reference genome assembly for Australian Ascochyta lentis isolate Al4.</title>
        <authorList>
            <person name="Lee R.C."/>
            <person name="Farfan-Caceres L.M."/>
            <person name="Debler J.W."/>
            <person name="Williams A.H."/>
            <person name="Henares B.M."/>
        </authorList>
    </citation>
    <scope>NUCLEOTIDE SEQUENCE</scope>
    <source>
        <strain evidence="9">Al4</strain>
    </source>
</reference>
<gene>
    <name evidence="9" type="ORF">EKO04_007611</name>
</gene>
<accession>A0A8H7IX57</accession>
<comment type="function">
    <text evidence="1">Highly specific phosphatase involved in the metabolism of ADP-ribose 1''-phosphate (Appr1p) which is produced as a consequence of tRNA splicing.</text>
</comment>
<dbReference type="OrthoDB" id="2155246at2759"/>
<dbReference type="EMBL" id="RZGK01000013">
    <property type="protein sequence ID" value="KAF9694350.1"/>
    <property type="molecule type" value="Genomic_DNA"/>
</dbReference>
<dbReference type="Gene3D" id="3.40.220.10">
    <property type="entry name" value="Leucine Aminopeptidase, subunit E, domain 1"/>
    <property type="match status" value="1"/>
</dbReference>
<comment type="similarity">
    <text evidence="2">Belongs to the POA1 family.</text>
</comment>
<evidence type="ECO:0000256" key="6">
    <source>
        <dbReference type="ARBA" id="ARBA00034427"/>
    </source>
</evidence>
<comment type="caution">
    <text evidence="9">The sequence shown here is derived from an EMBL/GenBank/DDBJ whole genome shotgun (WGS) entry which is preliminary data.</text>
</comment>
<keyword evidence="5" id="KW-0378">Hydrolase</keyword>
<dbReference type="GO" id="GO:0004721">
    <property type="term" value="F:phosphoprotein phosphatase activity"/>
    <property type="evidence" value="ECO:0007669"/>
    <property type="project" value="UniProtKB-KW"/>
</dbReference>
<keyword evidence="5" id="KW-0904">Protein phosphatase</keyword>
<comment type="catalytic activity">
    <reaction evidence="6">
        <text>ADP-alpha-D-ribose 1''-phosphate + H2O = ADP-D-ribose + phosphate</text>
        <dbReference type="Rhea" id="RHEA:25029"/>
        <dbReference type="ChEBI" id="CHEBI:15377"/>
        <dbReference type="ChEBI" id="CHEBI:43474"/>
        <dbReference type="ChEBI" id="CHEBI:57967"/>
        <dbReference type="ChEBI" id="CHEBI:58753"/>
        <dbReference type="EC" id="3.1.3.84"/>
    </reaction>
</comment>
<evidence type="ECO:0000313" key="9">
    <source>
        <dbReference type="EMBL" id="KAF9694350.1"/>
    </source>
</evidence>
<dbReference type="InterPro" id="IPR002589">
    <property type="entry name" value="Macro_dom"/>
</dbReference>
<name>A0A8H7IX57_9PLEO</name>
<dbReference type="CDD" id="cd02901">
    <property type="entry name" value="Macro_Poa1p-like"/>
    <property type="match status" value="1"/>
</dbReference>
<feature type="domain" description="Macro" evidence="8">
    <location>
        <begin position="70"/>
        <end position="195"/>
    </location>
</feature>
<dbReference type="AlphaFoldDB" id="A0A8H7IX57"/>
<evidence type="ECO:0000256" key="4">
    <source>
        <dbReference type="ARBA" id="ARBA00019744"/>
    </source>
</evidence>
<dbReference type="GO" id="GO:0140291">
    <property type="term" value="P:peptidyl-glutamate ADP-deribosylation"/>
    <property type="evidence" value="ECO:0007669"/>
    <property type="project" value="TreeGrafter"/>
</dbReference>
<dbReference type="Proteomes" id="UP000651452">
    <property type="component" value="Unassembled WGS sequence"/>
</dbReference>
<organism evidence="9 10">
    <name type="scientific">Ascochyta lentis</name>
    <dbReference type="NCBI Taxonomy" id="205686"/>
    <lineage>
        <taxon>Eukaryota</taxon>
        <taxon>Fungi</taxon>
        <taxon>Dikarya</taxon>
        <taxon>Ascomycota</taxon>
        <taxon>Pezizomycotina</taxon>
        <taxon>Dothideomycetes</taxon>
        <taxon>Pleosporomycetidae</taxon>
        <taxon>Pleosporales</taxon>
        <taxon>Pleosporineae</taxon>
        <taxon>Didymellaceae</taxon>
        <taxon>Ascochyta</taxon>
    </lineage>
</organism>
<dbReference type="SUPFAM" id="SSF52949">
    <property type="entry name" value="Macro domain-like"/>
    <property type="match status" value="1"/>
</dbReference>
<dbReference type="InterPro" id="IPR050892">
    <property type="entry name" value="ADP-ribose_metab_enzymes"/>
</dbReference>
<dbReference type="PANTHER" id="PTHR12521:SF0">
    <property type="entry name" value="ADP-RIBOSE GLYCOHYDROLASE OARD1"/>
    <property type="match status" value="1"/>
</dbReference>
<evidence type="ECO:0000256" key="5">
    <source>
        <dbReference type="ARBA" id="ARBA00022912"/>
    </source>
</evidence>
<dbReference type="Pfam" id="PF01661">
    <property type="entry name" value="Macro"/>
    <property type="match status" value="1"/>
</dbReference>
<sequence>MASSSPPPSKKLKTTTKVSSRHLDYTHLPAGKLQVSVTARIAPRADRQSLQLSYHTGDMFADAPRGTLLVHACNTQGHWGAGIAKVFKGIYPKAYADHNKFCTKDRSKTSPVSTGTAQVLAPRDGDAQHWIGCLFTSAKYGKGKDKPDAIICNTVKSMQMLLELISQVDGEIAEVRMCKVNSGKFGVAWEKTEEALKSIALKPEWRKKIEVWEPAE</sequence>
<evidence type="ECO:0000256" key="1">
    <source>
        <dbReference type="ARBA" id="ARBA00002432"/>
    </source>
</evidence>
<evidence type="ECO:0000259" key="8">
    <source>
        <dbReference type="Pfam" id="PF01661"/>
    </source>
</evidence>
<dbReference type="InterPro" id="IPR043472">
    <property type="entry name" value="Macro_dom-like"/>
</dbReference>